<dbReference type="HOGENOM" id="CLU_001265_61_2_11"/>
<dbReference type="InterPro" id="IPR020846">
    <property type="entry name" value="MFS_dom"/>
</dbReference>
<dbReference type="InterPro" id="IPR036259">
    <property type="entry name" value="MFS_trans_sf"/>
</dbReference>
<feature type="transmembrane region" description="Helical" evidence="6">
    <location>
        <begin position="131"/>
        <end position="153"/>
    </location>
</feature>
<feature type="transmembrane region" description="Helical" evidence="6">
    <location>
        <begin position="97"/>
        <end position="119"/>
    </location>
</feature>
<dbReference type="Gene3D" id="1.20.1250.20">
    <property type="entry name" value="MFS general substrate transporter like domains"/>
    <property type="match status" value="1"/>
</dbReference>
<dbReference type="eggNOG" id="COG2814">
    <property type="taxonomic scope" value="Bacteria"/>
</dbReference>
<reference evidence="8 9" key="1">
    <citation type="journal article" date="2009" name="Stand. Genomic Sci.">
        <title>Complete genome sequence of Kytococcus sedentarius type strain (541).</title>
        <authorList>
            <person name="Sims D."/>
            <person name="Brettin T."/>
            <person name="Detter J.C."/>
            <person name="Han C."/>
            <person name="Lapidus A."/>
            <person name="Copeland A."/>
            <person name="Glavina Del Rio T."/>
            <person name="Nolan M."/>
            <person name="Chen F."/>
            <person name="Lucas S."/>
            <person name="Tice H."/>
            <person name="Cheng J.F."/>
            <person name="Bruce D."/>
            <person name="Goodwin L."/>
            <person name="Pitluck S."/>
            <person name="Ovchinnikova G."/>
            <person name="Pati A."/>
            <person name="Ivanova N."/>
            <person name="Mavrommatis K."/>
            <person name="Chen A."/>
            <person name="Palaniappan K."/>
            <person name="D'haeseleer P."/>
            <person name="Chain P."/>
            <person name="Bristow J."/>
            <person name="Eisen J.A."/>
            <person name="Markowitz V."/>
            <person name="Hugenholtz P."/>
            <person name="Schneider S."/>
            <person name="Goker M."/>
            <person name="Pukall R."/>
            <person name="Kyrpides N.C."/>
            <person name="Klenk H.P."/>
        </authorList>
    </citation>
    <scope>NUCLEOTIDE SEQUENCE [LARGE SCALE GENOMIC DNA]</scope>
    <source>
        <strain evidence="9">ATCC 14392 / DSM 20547 / JCM 11482 / CCUG 33030 / NBRC 15357 / NCTC 11040 / CCM 314 / 541</strain>
    </source>
</reference>
<keyword evidence="5 6" id="KW-0472">Membrane</keyword>
<dbReference type="GO" id="GO:0005886">
    <property type="term" value="C:plasma membrane"/>
    <property type="evidence" value="ECO:0007669"/>
    <property type="project" value="UniProtKB-SubCell"/>
</dbReference>
<dbReference type="KEGG" id="kse:Ksed_08030"/>
<dbReference type="Proteomes" id="UP000006666">
    <property type="component" value="Chromosome"/>
</dbReference>
<feature type="transmembrane region" description="Helical" evidence="6">
    <location>
        <begin position="293"/>
        <end position="313"/>
    </location>
</feature>
<keyword evidence="4 6" id="KW-1133">Transmembrane helix</keyword>
<sequence length="388" mass="40395">MLVKRHLYLLMATLLVVTMSELQTAGMMPYMAADLGVNTGTIGLLVSVYALGMAIGGPMVAIGLRRMPPRRALCLVVGTYAVFEIAAPLVHEFWWLALIRVLTGCLAGAMFGLCISFGARLAPSPERIGQNVAIVMSGLMVGTVVGLPVSHFIAEQWNWQTSFILLGGAALVVCLIDRIGLPDVEPASAESSTQDARALRNPALWARYLVSLLTIGATYGAFSYFTPLLEQNAGFSAGATTLILLAYGVCAVIGNLVVGRFADKHAIAVLRLGHGLVLLALVILGLFNHIPAVTLPFVLVIGLVGVTMNPALITRVVEVGGSGNLVSTVHTAVITSGVMVGTAISALTINATGDDDPAAAMWTGAGLAILAAIVLAAQSRTRQIAGDA</sequence>
<evidence type="ECO:0000313" key="8">
    <source>
        <dbReference type="EMBL" id="ACV05857.1"/>
    </source>
</evidence>
<evidence type="ECO:0000256" key="5">
    <source>
        <dbReference type="ARBA" id="ARBA00023136"/>
    </source>
</evidence>
<feature type="transmembrane region" description="Helical" evidence="6">
    <location>
        <begin position="269"/>
        <end position="287"/>
    </location>
</feature>
<feature type="transmembrane region" description="Helical" evidence="6">
    <location>
        <begin position="204"/>
        <end position="225"/>
    </location>
</feature>
<dbReference type="PROSITE" id="PS50850">
    <property type="entry name" value="MFS"/>
    <property type="match status" value="1"/>
</dbReference>
<gene>
    <name evidence="8" type="ordered locus">Ksed_08030</name>
</gene>
<dbReference type="PANTHER" id="PTHR43124:SF8">
    <property type="entry name" value="INNER MEMBRANE TRANSPORT PROTEIN YDHP"/>
    <property type="match status" value="1"/>
</dbReference>
<dbReference type="GO" id="GO:0022857">
    <property type="term" value="F:transmembrane transporter activity"/>
    <property type="evidence" value="ECO:0007669"/>
    <property type="project" value="InterPro"/>
</dbReference>
<dbReference type="Pfam" id="PF07690">
    <property type="entry name" value="MFS_1"/>
    <property type="match status" value="1"/>
</dbReference>
<proteinExistence type="predicted"/>
<name>C7NF33_KYTSD</name>
<evidence type="ECO:0000256" key="4">
    <source>
        <dbReference type="ARBA" id="ARBA00022989"/>
    </source>
</evidence>
<organism evidence="8 9">
    <name type="scientific">Kytococcus sedentarius (strain ATCC 14392 / DSM 20547 / JCM 11482 / CCUG 33030 / NBRC 15357 / NCTC 11040 / CCM 314 / 541)</name>
    <name type="common">Micrococcus sedentarius</name>
    <dbReference type="NCBI Taxonomy" id="478801"/>
    <lineage>
        <taxon>Bacteria</taxon>
        <taxon>Bacillati</taxon>
        <taxon>Actinomycetota</taxon>
        <taxon>Actinomycetes</taxon>
        <taxon>Micrococcales</taxon>
        <taxon>Kytococcaceae</taxon>
        <taxon>Kytococcus</taxon>
    </lineage>
</organism>
<feature type="transmembrane region" description="Helical" evidence="6">
    <location>
        <begin position="325"/>
        <end position="347"/>
    </location>
</feature>
<accession>C7NF33</accession>
<dbReference type="EMBL" id="CP001686">
    <property type="protein sequence ID" value="ACV05857.1"/>
    <property type="molecule type" value="Genomic_DNA"/>
</dbReference>
<keyword evidence="9" id="KW-1185">Reference proteome</keyword>
<dbReference type="CDD" id="cd17324">
    <property type="entry name" value="MFS_NepI_like"/>
    <property type="match status" value="1"/>
</dbReference>
<dbReference type="RefSeq" id="WP_012802272.1">
    <property type="nucleotide sequence ID" value="NC_013169.1"/>
</dbReference>
<keyword evidence="2" id="KW-1003">Cell membrane</keyword>
<dbReference type="PANTHER" id="PTHR43124">
    <property type="entry name" value="PURINE EFFLUX PUMP PBUE"/>
    <property type="match status" value="1"/>
</dbReference>
<feature type="transmembrane region" description="Helical" evidence="6">
    <location>
        <begin position="159"/>
        <end position="176"/>
    </location>
</feature>
<feature type="domain" description="Major facilitator superfamily (MFS) profile" evidence="7">
    <location>
        <begin position="1"/>
        <end position="383"/>
    </location>
</feature>
<feature type="transmembrane region" description="Helical" evidence="6">
    <location>
        <begin position="237"/>
        <end position="257"/>
    </location>
</feature>
<feature type="transmembrane region" description="Helical" evidence="6">
    <location>
        <begin position="359"/>
        <end position="377"/>
    </location>
</feature>
<comment type="subcellular location">
    <subcellularLocation>
        <location evidence="1">Cell membrane</location>
        <topology evidence="1">Multi-pass membrane protein</topology>
    </subcellularLocation>
</comment>
<evidence type="ECO:0000256" key="6">
    <source>
        <dbReference type="SAM" id="Phobius"/>
    </source>
</evidence>
<protein>
    <submittedName>
        <fullName evidence="8">Arabinose efflux permease family protein</fullName>
    </submittedName>
</protein>
<evidence type="ECO:0000313" key="9">
    <source>
        <dbReference type="Proteomes" id="UP000006666"/>
    </source>
</evidence>
<dbReference type="AlphaFoldDB" id="C7NF33"/>
<evidence type="ECO:0000256" key="2">
    <source>
        <dbReference type="ARBA" id="ARBA00022475"/>
    </source>
</evidence>
<evidence type="ECO:0000259" key="7">
    <source>
        <dbReference type="PROSITE" id="PS50850"/>
    </source>
</evidence>
<dbReference type="InterPro" id="IPR011701">
    <property type="entry name" value="MFS"/>
</dbReference>
<evidence type="ECO:0000256" key="3">
    <source>
        <dbReference type="ARBA" id="ARBA00022692"/>
    </source>
</evidence>
<feature type="transmembrane region" description="Helical" evidence="6">
    <location>
        <begin position="72"/>
        <end position="91"/>
    </location>
</feature>
<evidence type="ECO:0000256" key="1">
    <source>
        <dbReference type="ARBA" id="ARBA00004651"/>
    </source>
</evidence>
<feature type="transmembrane region" description="Helical" evidence="6">
    <location>
        <begin position="46"/>
        <end position="65"/>
    </location>
</feature>
<keyword evidence="3 6" id="KW-0812">Transmembrane</keyword>
<dbReference type="InterPro" id="IPR050189">
    <property type="entry name" value="MFS_Efflux_Transporters"/>
</dbReference>
<dbReference type="SUPFAM" id="SSF103473">
    <property type="entry name" value="MFS general substrate transporter"/>
    <property type="match status" value="1"/>
</dbReference>